<dbReference type="AlphaFoldDB" id="E2ASR6"/>
<dbReference type="InterPro" id="IPR039210">
    <property type="entry name" value="OGFOD3"/>
</dbReference>
<dbReference type="PANTHER" id="PTHR14650:SF1">
    <property type="entry name" value="2-OXOGLUTARATE AND IRON-DEPENDENT OXYGENASE DOMAIN-CONTAINING PROTEIN 3"/>
    <property type="match status" value="1"/>
</dbReference>
<protein>
    <submittedName>
        <fullName evidence="2">PKHD domain-containing transmembrane protein FLJ22222-like protein</fullName>
    </submittedName>
</protein>
<gene>
    <name evidence="2" type="ORF">EAG_05605</name>
</gene>
<keyword evidence="3" id="KW-1185">Reference proteome</keyword>
<dbReference type="GO" id="GO:0016020">
    <property type="term" value="C:membrane"/>
    <property type="evidence" value="ECO:0007669"/>
    <property type="project" value="TreeGrafter"/>
</dbReference>
<organism evidence="3">
    <name type="scientific">Camponotus floridanus</name>
    <name type="common">Florida carpenter ant</name>
    <dbReference type="NCBI Taxonomy" id="104421"/>
    <lineage>
        <taxon>Eukaryota</taxon>
        <taxon>Metazoa</taxon>
        <taxon>Ecdysozoa</taxon>
        <taxon>Arthropoda</taxon>
        <taxon>Hexapoda</taxon>
        <taxon>Insecta</taxon>
        <taxon>Pterygota</taxon>
        <taxon>Neoptera</taxon>
        <taxon>Endopterygota</taxon>
        <taxon>Hymenoptera</taxon>
        <taxon>Apocrita</taxon>
        <taxon>Aculeata</taxon>
        <taxon>Formicoidea</taxon>
        <taxon>Formicidae</taxon>
        <taxon>Formicinae</taxon>
        <taxon>Camponotus</taxon>
    </lineage>
</organism>
<feature type="non-terminal residue" evidence="2">
    <location>
        <position position="139"/>
    </location>
</feature>
<sequence length="139" mass="15312">KYGPVVTFPYQRVWSRCILILGVLLIVWYNSRQAKEVSLAKQKDVLVSRTQNVDCSVDYRDELEKYPGCVPEKCGRVVTDKLVSTTEVDVLLKLAKAGLDLAGSDGGASILDLHSGALSKGQGFINIYKHPAAKKLFNN</sequence>
<dbReference type="STRING" id="104421.E2ASR6"/>
<dbReference type="OrthoDB" id="427071at2759"/>
<accession>E2ASR6</accession>
<proteinExistence type="predicted"/>
<reference evidence="2 3" key="1">
    <citation type="journal article" date="2010" name="Science">
        <title>Genomic comparison of the ants Camponotus floridanus and Harpegnathos saltator.</title>
        <authorList>
            <person name="Bonasio R."/>
            <person name="Zhang G."/>
            <person name="Ye C."/>
            <person name="Mutti N.S."/>
            <person name="Fang X."/>
            <person name="Qin N."/>
            <person name="Donahue G."/>
            <person name="Yang P."/>
            <person name="Li Q."/>
            <person name="Li C."/>
            <person name="Zhang P."/>
            <person name="Huang Z."/>
            <person name="Berger S.L."/>
            <person name="Reinberg D."/>
            <person name="Wang J."/>
            <person name="Liebig J."/>
        </authorList>
    </citation>
    <scope>NUCLEOTIDE SEQUENCE [LARGE SCALE GENOMIC DNA]</scope>
    <source>
        <strain evidence="3">C129</strain>
    </source>
</reference>
<feature type="transmembrane region" description="Helical" evidence="1">
    <location>
        <begin position="13"/>
        <end position="31"/>
    </location>
</feature>
<dbReference type="OMA" id="INIYKHP"/>
<feature type="non-terminal residue" evidence="2">
    <location>
        <position position="1"/>
    </location>
</feature>
<keyword evidence="1" id="KW-0472">Membrane</keyword>
<keyword evidence="1" id="KW-1133">Transmembrane helix</keyword>
<dbReference type="InParanoid" id="E2ASR6"/>
<evidence type="ECO:0000313" key="3">
    <source>
        <dbReference type="Proteomes" id="UP000000311"/>
    </source>
</evidence>
<name>E2ASR6_CAMFO</name>
<dbReference type="PANTHER" id="PTHR14650">
    <property type="entry name" value="PROLYL HYDROXYLASE-RELATED"/>
    <property type="match status" value="1"/>
</dbReference>
<keyword evidence="1 2" id="KW-0812">Transmembrane</keyword>
<evidence type="ECO:0000313" key="2">
    <source>
        <dbReference type="EMBL" id="EFN63523.1"/>
    </source>
</evidence>
<dbReference type="Proteomes" id="UP000000311">
    <property type="component" value="Unassembled WGS sequence"/>
</dbReference>
<evidence type="ECO:0000256" key="1">
    <source>
        <dbReference type="SAM" id="Phobius"/>
    </source>
</evidence>
<dbReference type="EMBL" id="GL442353">
    <property type="protein sequence ID" value="EFN63523.1"/>
    <property type="molecule type" value="Genomic_DNA"/>
</dbReference>